<gene>
    <name evidence="4" type="ORF">CSO01_25830</name>
</gene>
<keyword evidence="5" id="KW-1185">Reference proteome</keyword>
<dbReference type="PROSITE" id="PS51464">
    <property type="entry name" value="SIS"/>
    <property type="match status" value="1"/>
</dbReference>
<dbReference type="CDD" id="cd05008">
    <property type="entry name" value="SIS_GlmS_GlmD_1"/>
    <property type="match status" value="1"/>
</dbReference>
<dbReference type="GO" id="GO:0006002">
    <property type="term" value="P:fructose 6-phosphate metabolic process"/>
    <property type="evidence" value="ECO:0007669"/>
    <property type="project" value="TreeGrafter"/>
</dbReference>
<feature type="compositionally biased region" description="Low complexity" evidence="2">
    <location>
        <begin position="308"/>
        <end position="325"/>
    </location>
</feature>
<dbReference type="Gene3D" id="3.40.50.10490">
    <property type="entry name" value="Glucose-6-phosphate isomerase like protein, domain 1"/>
    <property type="match status" value="2"/>
</dbReference>
<dbReference type="SUPFAM" id="SSF53697">
    <property type="entry name" value="SIS domain"/>
    <property type="match status" value="1"/>
</dbReference>
<organism evidence="4 5">
    <name type="scientific">Cellulomonas soli</name>
    <dbReference type="NCBI Taxonomy" id="931535"/>
    <lineage>
        <taxon>Bacteria</taxon>
        <taxon>Bacillati</taxon>
        <taxon>Actinomycetota</taxon>
        <taxon>Actinomycetes</taxon>
        <taxon>Micrococcales</taxon>
        <taxon>Cellulomonadaceae</taxon>
        <taxon>Cellulomonas</taxon>
    </lineage>
</organism>
<dbReference type="GO" id="GO:0006047">
    <property type="term" value="P:UDP-N-acetylglucosamine metabolic process"/>
    <property type="evidence" value="ECO:0007669"/>
    <property type="project" value="TreeGrafter"/>
</dbReference>
<dbReference type="RefSeq" id="WP_146953608.1">
    <property type="nucleotide sequence ID" value="NZ_BAABBJ010000001.1"/>
</dbReference>
<dbReference type="Pfam" id="PF01380">
    <property type="entry name" value="SIS"/>
    <property type="match status" value="1"/>
</dbReference>
<dbReference type="InterPro" id="IPR001347">
    <property type="entry name" value="SIS_dom"/>
</dbReference>
<evidence type="ECO:0000259" key="3">
    <source>
        <dbReference type="PROSITE" id="PS51464"/>
    </source>
</evidence>
<feature type="region of interest" description="Disordered" evidence="2">
    <location>
        <begin position="306"/>
        <end position="333"/>
    </location>
</feature>
<sequence>MSATVAAFTRAQPAVVRHQLDVLGPRMDDTLVRLGRGPWAEVLLVGSGTSHHAAVLAAASFAGSTPWSARRTVRAMIPTDVLHHPGDLVLGPGTLVVGISQSGRSTGTRGVLALARSLGSPTVLVTGGPPSGDVPADVVLDIACGPEPVGAKTKGFTATVVALHTLGLALDGTPVAAAGLDGLPDDLQAVLDDAAPLVDALVDTQVDAPVDAPVGTDGPTSVPVVTWGPWWPVAAEGALKVLEVSRLPVTVHDVEEFLHGPHLALTAGSLLVVVGDESPLGARADALVAFVRDLGARVLDIRAGEGSPLAAPPTTVTGTTSTDAASSDRKAGARHVVRVDLPATRDVLAGADPATTVTTALPAVVPLQLLALALARARGLRPEDDVFPGFHQRLGSKTPDTAARPPRASDPKENR</sequence>
<accession>A0A512PFA2</accession>
<proteinExistence type="predicted"/>
<evidence type="ECO:0000256" key="2">
    <source>
        <dbReference type="SAM" id="MobiDB-lite"/>
    </source>
</evidence>
<dbReference type="InterPro" id="IPR035466">
    <property type="entry name" value="GlmS/AgaS_SIS"/>
</dbReference>
<reference evidence="4 5" key="1">
    <citation type="submission" date="2019-07" db="EMBL/GenBank/DDBJ databases">
        <title>Whole genome shotgun sequence of Cellulomonas soli NBRC 109434.</title>
        <authorList>
            <person name="Hosoyama A."/>
            <person name="Uohara A."/>
            <person name="Ohji S."/>
            <person name="Ichikawa N."/>
        </authorList>
    </citation>
    <scope>NUCLEOTIDE SEQUENCE [LARGE SCALE GENOMIC DNA]</scope>
    <source>
        <strain evidence="4 5">NBRC 109434</strain>
    </source>
</reference>
<dbReference type="InterPro" id="IPR046348">
    <property type="entry name" value="SIS_dom_sf"/>
</dbReference>
<dbReference type="GO" id="GO:0097367">
    <property type="term" value="F:carbohydrate derivative binding"/>
    <property type="evidence" value="ECO:0007669"/>
    <property type="project" value="InterPro"/>
</dbReference>
<comment type="caution">
    <text evidence="4">The sequence shown here is derived from an EMBL/GenBank/DDBJ whole genome shotgun (WGS) entry which is preliminary data.</text>
</comment>
<feature type="domain" description="SIS" evidence="3">
    <location>
        <begin position="30"/>
        <end position="176"/>
    </location>
</feature>
<protein>
    <recommendedName>
        <fullName evidence="3">SIS domain-containing protein</fullName>
    </recommendedName>
</protein>
<feature type="region of interest" description="Disordered" evidence="2">
    <location>
        <begin position="384"/>
        <end position="415"/>
    </location>
</feature>
<dbReference type="AlphaFoldDB" id="A0A512PFA2"/>
<evidence type="ECO:0000256" key="1">
    <source>
        <dbReference type="ARBA" id="ARBA00022737"/>
    </source>
</evidence>
<evidence type="ECO:0000313" key="5">
    <source>
        <dbReference type="Proteomes" id="UP000321798"/>
    </source>
</evidence>
<name>A0A512PFA2_9CELL</name>
<dbReference type="OrthoDB" id="5150296at2"/>
<dbReference type="PANTHER" id="PTHR10937">
    <property type="entry name" value="GLUCOSAMINE--FRUCTOSE-6-PHOSPHATE AMINOTRANSFERASE, ISOMERIZING"/>
    <property type="match status" value="1"/>
</dbReference>
<keyword evidence="1" id="KW-0677">Repeat</keyword>
<evidence type="ECO:0000313" key="4">
    <source>
        <dbReference type="EMBL" id="GEP69868.1"/>
    </source>
</evidence>
<dbReference type="GO" id="GO:0004360">
    <property type="term" value="F:glutamine-fructose-6-phosphate transaminase (isomerizing) activity"/>
    <property type="evidence" value="ECO:0007669"/>
    <property type="project" value="TreeGrafter"/>
</dbReference>
<dbReference type="GO" id="GO:0006487">
    <property type="term" value="P:protein N-linked glycosylation"/>
    <property type="evidence" value="ECO:0007669"/>
    <property type="project" value="TreeGrafter"/>
</dbReference>
<dbReference type="Proteomes" id="UP000321798">
    <property type="component" value="Unassembled WGS sequence"/>
</dbReference>
<dbReference type="PANTHER" id="PTHR10937:SF17">
    <property type="entry name" value="GLUCOSAMINE-FRUCTOSE-6-PHOSPHATE AMINOTRANSFERASE"/>
    <property type="match status" value="1"/>
</dbReference>
<dbReference type="EMBL" id="BKAL01000008">
    <property type="protein sequence ID" value="GEP69868.1"/>
    <property type="molecule type" value="Genomic_DNA"/>
</dbReference>